<dbReference type="Proteomes" id="UP001500185">
    <property type="component" value="Unassembled WGS sequence"/>
</dbReference>
<name>A0ABN1K0I8_9FLAO</name>
<dbReference type="InterPro" id="IPR036188">
    <property type="entry name" value="FAD/NAD-bd_sf"/>
</dbReference>
<protein>
    <submittedName>
        <fullName evidence="2">ArsO family NAD(P)H-dependent flavin-containing monooxygenase</fullName>
    </submittedName>
</protein>
<evidence type="ECO:0000256" key="1">
    <source>
        <dbReference type="ARBA" id="ARBA00023002"/>
    </source>
</evidence>
<dbReference type="PROSITE" id="PS51257">
    <property type="entry name" value="PROKAR_LIPOPROTEIN"/>
    <property type="match status" value="1"/>
</dbReference>
<dbReference type="PANTHER" id="PTHR43539">
    <property type="entry name" value="FLAVIN-BINDING MONOOXYGENASE-LIKE PROTEIN (AFU_ORTHOLOGUE AFUA_4G09220)"/>
    <property type="match status" value="1"/>
</dbReference>
<comment type="caution">
    <text evidence="2">The sequence shown here is derived from an EMBL/GenBank/DDBJ whole genome shotgun (WGS) entry which is preliminary data.</text>
</comment>
<evidence type="ECO:0000313" key="3">
    <source>
        <dbReference type="Proteomes" id="UP001500185"/>
    </source>
</evidence>
<keyword evidence="1" id="KW-0560">Oxidoreductase</keyword>
<dbReference type="PANTHER" id="PTHR43539:SF78">
    <property type="entry name" value="FLAVIN-CONTAINING MONOOXYGENASE"/>
    <property type="match status" value="1"/>
</dbReference>
<dbReference type="PRINTS" id="PR00469">
    <property type="entry name" value="PNDRDTASEII"/>
</dbReference>
<dbReference type="SUPFAM" id="SSF51905">
    <property type="entry name" value="FAD/NAD(P)-binding domain"/>
    <property type="match status" value="1"/>
</dbReference>
<accession>A0ABN1K0I8</accession>
<dbReference type="Gene3D" id="3.50.50.60">
    <property type="entry name" value="FAD/NAD(P)-binding domain"/>
    <property type="match status" value="1"/>
</dbReference>
<reference evidence="2 3" key="1">
    <citation type="journal article" date="2019" name="Int. J. Syst. Evol. Microbiol.">
        <title>The Global Catalogue of Microorganisms (GCM) 10K type strain sequencing project: providing services to taxonomists for standard genome sequencing and annotation.</title>
        <authorList>
            <consortium name="The Broad Institute Genomics Platform"/>
            <consortium name="The Broad Institute Genome Sequencing Center for Infectious Disease"/>
            <person name="Wu L."/>
            <person name="Ma J."/>
        </authorList>
    </citation>
    <scope>NUCLEOTIDE SEQUENCE [LARGE SCALE GENOMIC DNA]</scope>
    <source>
        <strain evidence="2 3">JCM 16231</strain>
    </source>
</reference>
<dbReference type="InterPro" id="IPR000960">
    <property type="entry name" value="Flavin_mOase"/>
</dbReference>
<keyword evidence="2" id="KW-0503">Monooxygenase</keyword>
<dbReference type="EMBL" id="BAAAGG010000001">
    <property type="protein sequence ID" value="GAA0751276.1"/>
    <property type="molecule type" value="Genomic_DNA"/>
</dbReference>
<dbReference type="GO" id="GO:0004497">
    <property type="term" value="F:monooxygenase activity"/>
    <property type="evidence" value="ECO:0007669"/>
    <property type="project" value="UniProtKB-KW"/>
</dbReference>
<gene>
    <name evidence="2" type="ORF">GCM10009433_01150</name>
</gene>
<evidence type="ECO:0000313" key="2">
    <source>
        <dbReference type="EMBL" id="GAA0751276.1"/>
    </source>
</evidence>
<proteinExistence type="predicted"/>
<dbReference type="NCBIfam" id="NF040505">
    <property type="entry name" value="ArsO_flavin_mono"/>
    <property type="match status" value="1"/>
</dbReference>
<keyword evidence="3" id="KW-1185">Reference proteome</keyword>
<dbReference type="RefSeq" id="WP_224455318.1">
    <property type="nucleotide sequence ID" value="NZ_BAAAGG010000001.1"/>
</dbReference>
<dbReference type="Pfam" id="PF13738">
    <property type="entry name" value="Pyr_redox_3"/>
    <property type="match status" value="1"/>
</dbReference>
<dbReference type="InterPro" id="IPR050982">
    <property type="entry name" value="Auxin_biosynth/cation_transpt"/>
</dbReference>
<sequence>MDDKIHDLIIIGGGQSALACAFFLRRKDIDYLILDDQDSCGASWKHTWESLTLFSPPEHSSLPGWQMPASEGEFPTRKETIDYLCQYEDRYGFSIERPVRVISVNKYDSIFSIKTNKKDYKSKAVISATGTFQNPFIPEVKGRDQFEGRQLHSSAYCTPEDFQNKKVMIVGEGNSGAQILAEVSKVANTFWSTHQEPEYLPDDVDGRVLFDVASAKYYAEKKGETFDASKYNLGNIVMVPSVKEARERDVLHSKGQIQAITKDGVIWQDGSHQEIDTIIWCTGFGYSTGFLNNLVSIDNKGKVPTKSTKAKETDGLWLLGYGGWTGFASATIIGVGRYAKQTIQEVSEYLKL</sequence>
<dbReference type="PIRSF" id="PIRSF000332">
    <property type="entry name" value="FMO"/>
    <property type="match status" value="1"/>
</dbReference>
<organism evidence="2 3">
    <name type="scientific">Psychroflexus lacisalsi</name>
    <dbReference type="NCBI Taxonomy" id="503928"/>
    <lineage>
        <taxon>Bacteria</taxon>
        <taxon>Pseudomonadati</taxon>
        <taxon>Bacteroidota</taxon>
        <taxon>Flavobacteriia</taxon>
        <taxon>Flavobacteriales</taxon>
        <taxon>Flavobacteriaceae</taxon>
        <taxon>Psychroflexus</taxon>
    </lineage>
</organism>